<dbReference type="AlphaFoldDB" id="A0A0R3Q521"/>
<dbReference type="WBParaSite" id="BTMF_0000141101-mRNA-1">
    <property type="protein sequence ID" value="BTMF_0000141101-mRNA-1"/>
    <property type="gene ID" value="BTMF_0000141101"/>
</dbReference>
<keyword evidence="2" id="KW-1185">Reference proteome</keyword>
<sequence>MDWRKYLEICVAGYVDSFHLKKISKFPLMKDVTIKLFFEMITEWTAIGGKEMKLERSSLRAITSTDKTYSEHPFTGNFGTKTKDN</sequence>
<evidence type="ECO:0000313" key="3">
    <source>
        <dbReference type="WBParaSite" id="BTMF_0000141101-mRNA-1"/>
    </source>
</evidence>
<name>A0A0R3Q521_9BILA</name>
<accession>A0A0R3Q521</accession>
<reference evidence="1 2" key="2">
    <citation type="submission" date="2018-11" db="EMBL/GenBank/DDBJ databases">
        <authorList>
            <consortium name="Pathogen Informatics"/>
        </authorList>
    </citation>
    <scope>NUCLEOTIDE SEQUENCE [LARGE SCALE GENOMIC DNA]</scope>
</reference>
<dbReference type="Proteomes" id="UP000280834">
    <property type="component" value="Unassembled WGS sequence"/>
</dbReference>
<reference evidence="3" key="1">
    <citation type="submission" date="2017-02" db="UniProtKB">
        <authorList>
            <consortium name="WormBaseParasite"/>
        </authorList>
    </citation>
    <scope>IDENTIFICATION</scope>
</reference>
<gene>
    <name evidence="1" type="ORF">BTMF_LOCUS753</name>
</gene>
<evidence type="ECO:0000313" key="2">
    <source>
        <dbReference type="Proteomes" id="UP000280834"/>
    </source>
</evidence>
<organism evidence="3">
    <name type="scientific">Brugia timori</name>
    <dbReference type="NCBI Taxonomy" id="42155"/>
    <lineage>
        <taxon>Eukaryota</taxon>
        <taxon>Metazoa</taxon>
        <taxon>Ecdysozoa</taxon>
        <taxon>Nematoda</taxon>
        <taxon>Chromadorea</taxon>
        <taxon>Rhabditida</taxon>
        <taxon>Spirurina</taxon>
        <taxon>Spiruromorpha</taxon>
        <taxon>Filarioidea</taxon>
        <taxon>Onchocercidae</taxon>
        <taxon>Brugia</taxon>
    </lineage>
</organism>
<dbReference type="EMBL" id="UZAG01000471">
    <property type="protein sequence ID" value="VDO08533.1"/>
    <property type="molecule type" value="Genomic_DNA"/>
</dbReference>
<proteinExistence type="predicted"/>
<evidence type="ECO:0000313" key="1">
    <source>
        <dbReference type="EMBL" id="VDO08533.1"/>
    </source>
</evidence>
<protein>
    <submittedName>
        <fullName evidence="1 3">Uncharacterized protein</fullName>
    </submittedName>
</protein>